<evidence type="ECO:0000313" key="1">
    <source>
        <dbReference type="EMBL" id="MBD2773845.1"/>
    </source>
</evidence>
<evidence type="ECO:0000313" key="2">
    <source>
        <dbReference type="Proteomes" id="UP000629098"/>
    </source>
</evidence>
<sequence>MDTTSKFHIKIHPQVKKQDLPELSQEMQDDFWQVFIPILEIDPYSCCGFSSHDLVRELKGWRALEIEREVEGYEEVYRLVYQITDTLKNKSVEIISFGLHDPAYDKAYERVGGRGRR</sequence>
<reference evidence="1" key="1">
    <citation type="submission" date="2020-09" db="EMBL/GenBank/DDBJ databases">
        <title>Iningainema tapete sp. nov. (Scytonemataceae, Cyanobacteria) from greenhouses in central Florida (USA) produces two types of nodularin with biosynthetic potential for microcystin-LR and anabaenopeptins.</title>
        <authorList>
            <person name="Berthold D.E."/>
            <person name="Lefler F.W."/>
            <person name="Huang I.-S."/>
            <person name="Abdulla H."/>
            <person name="Zimba P.V."/>
            <person name="Laughinghouse H.D. IV."/>
        </authorList>
    </citation>
    <scope>NUCLEOTIDE SEQUENCE</scope>
    <source>
        <strain evidence="1">BLCCT55</strain>
    </source>
</reference>
<keyword evidence="2" id="KW-1185">Reference proteome</keyword>
<dbReference type="RefSeq" id="WP_190830102.1">
    <property type="nucleotide sequence ID" value="NZ_CAWPPI010000060.1"/>
</dbReference>
<proteinExistence type="predicted"/>
<protein>
    <submittedName>
        <fullName evidence="1">Uncharacterized protein</fullName>
    </submittedName>
</protein>
<dbReference type="AlphaFoldDB" id="A0A8J6XIE3"/>
<dbReference type="Proteomes" id="UP000629098">
    <property type="component" value="Unassembled WGS sequence"/>
</dbReference>
<comment type="caution">
    <text evidence="1">The sequence shown here is derived from an EMBL/GenBank/DDBJ whole genome shotgun (WGS) entry which is preliminary data.</text>
</comment>
<accession>A0A8J6XIE3</accession>
<gene>
    <name evidence="1" type="ORF">ICL16_17640</name>
</gene>
<name>A0A8J6XIE3_9CYAN</name>
<organism evidence="1 2">
    <name type="scientific">Iningainema tapete BLCC-T55</name>
    <dbReference type="NCBI Taxonomy" id="2748662"/>
    <lineage>
        <taxon>Bacteria</taxon>
        <taxon>Bacillati</taxon>
        <taxon>Cyanobacteriota</taxon>
        <taxon>Cyanophyceae</taxon>
        <taxon>Nostocales</taxon>
        <taxon>Scytonemataceae</taxon>
        <taxon>Iningainema tapete</taxon>
    </lineage>
</organism>
<dbReference type="EMBL" id="JACXAE010000060">
    <property type="protein sequence ID" value="MBD2773845.1"/>
    <property type="molecule type" value="Genomic_DNA"/>
</dbReference>